<comment type="caution">
    <text evidence="1">The sequence shown here is derived from an EMBL/GenBank/DDBJ whole genome shotgun (WGS) entry which is preliminary data.</text>
</comment>
<accession>A0AAD5MQ94</accession>
<evidence type="ECO:0000313" key="1">
    <source>
        <dbReference type="EMBL" id="KAJ1362805.1"/>
    </source>
</evidence>
<evidence type="ECO:0000313" key="2">
    <source>
        <dbReference type="Proteomes" id="UP001196413"/>
    </source>
</evidence>
<organism evidence="1 2">
    <name type="scientific">Parelaphostrongylus tenuis</name>
    <name type="common">Meningeal worm</name>
    <dbReference type="NCBI Taxonomy" id="148309"/>
    <lineage>
        <taxon>Eukaryota</taxon>
        <taxon>Metazoa</taxon>
        <taxon>Ecdysozoa</taxon>
        <taxon>Nematoda</taxon>
        <taxon>Chromadorea</taxon>
        <taxon>Rhabditida</taxon>
        <taxon>Rhabditina</taxon>
        <taxon>Rhabditomorpha</taxon>
        <taxon>Strongyloidea</taxon>
        <taxon>Metastrongylidae</taxon>
        <taxon>Parelaphostrongylus</taxon>
    </lineage>
</organism>
<proteinExistence type="predicted"/>
<dbReference type="EMBL" id="JAHQIW010004536">
    <property type="protein sequence ID" value="KAJ1362805.1"/>
    <property type="molecule type" value="Genomic_DNA"/>
</dbReference>
<reference evidence="1" key="1">
    <citation type="submission" date="2021-06" db="EMBL/GenBank/DDBJ databases">
        <title>Parelaphostrongylus tenuis whole genome reference sequence.</title>
        <authorList>
            <person name="Garwood T.J."/>
            <person name="Larsen P.A."/>
            <person name="Fountain-Jones N.M."/>
            <person name="Garbe J.R."/>
            <person name="Macchietto M.G."/>
            <person name="Kania S.A."/>
            <person name="Gerhold R.W."/>
            <person name="Richards J.E."/>
            <person name="Wolf T.M."/>
        </authorList>
    </citation>
    <scope>NUCLEOTIDE SEQUENCE</scope>
    <source>
        <strain evidence="1">MNPRO001-30</strain>
        <tissue evidence="1">Meninges</tissue>
    </source>
</reference>
<dbReference type="AlphaFoldDB" id="A0AAD5MQ94"/>
<name>A0AAD5MQ94_PARTN</name>
<dbReference type="Proteomes" id="UP001196413">
    <property type="component" value="Unassembled WGS sequence"/>
</dbReference>
<sequence length="57" mass="6341">MQTVFDVLDSQARSALLPDAVISTILGQLTVNITYEPLRCQNVLLGPMEGIRFIIEH</sequence>
<keyword evidence="2" id="KW-1185">Reference proteome</keyword>
<gene>
    <name evidence="1" type="ORF">KIN20_022485</name>
</gene>
<protein>
    <submittedName>
        <fullName evidence="1">Uncharacterized protein</fullName>
    </submittedName>
</protein>